<protein>
    <submittedName>
        <fullName evidence="2">Predicted protein</fullName>
    </submittedName>
</protein>
<proteinExistence type="predicted"/>
<dbReference type="AlphaFoldDB" id="C9SVX2"/>
<dbReference type="RefSeq" id="XP_003000552.1">
    <property type="nucleotide sequence ID" value="XM_003000506.1"/>
</dbReference>
<dbReference type="KEGG" id="val:VDBG_09047"/>
<dbReference type="HOGENOM" id="CLU_1714708_0_0_1"/>
<feature type="region of interest" description="Disordered" evidence="1">
    <location>
        <begin position="1"/>
        <end position="37"/>
    </location>
</feature>
<dbReference type="EMBL" id="DS985227">
    <property type="protein sequence ID" value="EEY22937.1"/>
    <property type="molecule type" value="Genomic_DNA"/>
</dbReference>
<dbReference type="Proteomes" id="UP000008698">
    <property type="component" value="Unassembled WGS sequence"/>
</dbReference>
<evidence type="ECO:0000313" key="3">
    <source>
        <dbReference type="Proteomes" id="UP000008698"/>
    </source>
</evidence>
<accession>C9SVX2</accession>
<reference evidence="3" key="1">
    <citation type="journal article" date="2011" name="PLoS Pathog.">
        <title>Comparative genomics yields insights into niche adaptation of plant vascular wilt pathogens.</title>
        <authorList>
            <person name="Klosterman S.J."/>
            <person name="Subbarao K.V."/>
            <person name="Kang S."/>
            <person name="Veronese P."/>
            <person name="Gold S.E."/>
            <person name="Thomma B.P.H.J."/>
            <person name="Chen Z."/>
            <person name="Henrissat B."/>
            <person name="Lee Y.-H."/>
            <person name="Park J."/>
            <person name="Garcia-Pedrajas M.D."/>
            <person name="Barbara D.J."/>
            <person name="Anchieta A."/>
            <person name="de Jonge R."/>
            <person name="Santhanam P."/>
            <person name="Maruthachalam K."/>
            <person name="Atallah Z."/>
            <person name="Amyotte S.G."/>
            <person name="Paz Z."/>
            <person name="Inderbitzin P."/>
            <person name="Hayes R.J."/>
            <person name="Heiman D.I."/>
            <person name="Young S."/>
            <person name="Zeng Q."/>
            <person name="Engels R."/>
            <person name="Galagan J."/>
            <person name="Cuomo C.A."/>
            <person name="Dobinson K.F."/>
            <person name="Ma L.-J."/>
        </authorList>
    </citation>
    <scope>NUCLEOTIDE SEQUENCE [LARGE SCALE GENOMIC DNA]</scope>
    <source>
        <strain evidence="3">VaMs.102 / ATCC MYA-4576 / FGSC 10136</strain>
    </source>
</reference>
<evidence type="ECO:0000256" key="1">
    <source>
        <dbReference type="SAM" id="MobiDB-lite"/>
    </source>
</evidence>
<organism evidence="3">
    <name type="scientific">Verticillium alfalfae (strain VaMs.102 / ATCC MYA-4576 / FGSC 10136)</name>
    <name type="common">Verticillium wilt of alfalfa</name>
    <name type="synonym">Verticillium albo-atrum</name>
    <dbReference type="NCBI Taxonomy" id="526221"/>
    <lineage>
        <taxon>Eukaryota</taxon>
        <taxon>Fungi</taxon>
        <taxon>Dikarya</taxon>
        <taxon>Ascomycota</taxon>
        <taxon>Pezizomycotina</taxon>
        <taxon>Sordariomycetes</taxon>
        <taxon>Hypocreomycetidae</taxon>
        <taxon>Glomerellales</taxon>
        <taxon>Plectosphaerellaceae</taxon>
        <taxon>Verticillium</taxon>
    </lineage>
</organism>
<name>C9SVX2_VERA1</name>
<sequence length="153" mass="17258">MAYEHSMPTVATRKRVQRACESNERSQSSPVSRRAEKVQETRLSLGHFALQSRGDLLHLKLHEGIVSIAVSMQVGQNLPSFVRPIVLDEPLVSDVRMDQGFAAAKGSAIPNCQERTGQRLDKRIRPHFIDKGLHSYSQVIKAEKKLPKYAKVW</sequence>
<gene>
    <name evidence="2" type="ORF">VDBG_09047</name>
</gene>
<keyword evidence="3" id="KW-1185">Reference proteome</keyword>
<dbReference type="GeneID" id="9528259"/>
<evidence type="ECO:0000313" key="2">
    <source>
        <dbReference type="EMBL" id="EEY22937.1"/>
    </source>
</evidence>